<feature type="region of interest" description="Disordered" evidence="1">
    <location>
        <begin position="1"/>
        <end position="56"/>
    </location>
</feature>
<organism evidence="2 3">
    <name type="scientific">Fusarium equiseti</name>
    <name type="common">Fusarium scirpi</name>
    <dbReference type="NCBI Taxonomy" id="61235"/>
    <lineage>
        <taxon>Eukaryota</taxon>
        <taxon>Fungi</taxon>
        <taxon>Dikarya</taxon>
        <taxon>Ascomycota</taxon>
        <taxon>Pezizomycotina</taxon>
        <taxon>Sordariomycetes</taxon>
        <taxon>Hypocreomycetidae</taxon>
        <taxon>Hypocreales</taxon>
        <taxon>Nectriaceae</taxon>
        <taxon>Fusarium</taxon>
        <taxon>Fusarium incarnatum-equiseti species complex</taxon>
    </lineage>
</organism>
<keyword evidence="3" id="KW-1185">Reference proteome</keyword>
<sequence>MTIPSVPTKPPTQSSNSKPKLRPKQEPASPTPAPRLVPGERRVNPRLSKPSLDPVLEGDQRLSRDIEQIISRDASKVTRKHSLPILSRRWDISDEVVSLKQTDEVGDRIRCSSVVLAEIKTNVIVSD</sequence>
<reference evidence="2" key="1">
    <citation type="submission" date="2022-09" db="EMBL/GenBank/DDBJ databases">
        <title>Fusarium specimens isolated from Avocado Roots.</title>
        <authorList>
            <person name="Stajich J."/>
            <person name="Roper C."/>
            <person name="Heimlech-Rivalta G."/>
        </authorList>
    </citation>
    <scope>NUCLEOTIDE SEQUENCE</scope>
    <source>
        <strain evidence="2">CF00095</strain>
    </source>
</reference>
<protein>
    <submittedName>
        <fullName evidence="2">Uncharacterized protein</fullName>
    </submittedName>
</protein>
<evidence type="ECO:0000256" key="1">
    <source>
        <dbReference type="SAM" id="MobiDB-lite"/>
    </source>
</evidence>
<comment type="caution">
    <text evidence="2">The sequence shown here is derived from an EMBL/GenBank/DDBJ whole genome shotgun (WGS) entry which is preliminary data.</text>
</comment>
<dbReference type="EMBL" id="JAOQBH010000025">
    <property type="protein sequence ID" value="KAJ4116263.1"/>
    <property type="molecule type" value="Genomic_DNA"/>
</dbReference>
<gene>
    <name evidence="2" type="ORF">NW768_011052</name>
</gene>
<accession>A0ABQ8QYD8</accession>
<proteinExistence type="predicted"/>
<name>A0ABQ8QYD8_FUSEQ</name>
<evidence type="ECO:0000313" key="3">
    <source>
        <dbReference type="Proteomes" id="UP001152024"/>
    </source>
</evidence>
<evidence type="ECO:0000313" key="2">
    <source>
        <dbReference type="EMBL" id="KAJ4116263.1"/>
    </source>
</evidence>
<dbReference type="Proteomes" id="UP001152024">
    <property type="component" value="Unassembled WGS sequence"/>
</dbReference>